<dbReference type="SMART" id="SM00758">
    <property type="entry name" value="PA14"/>
    <property type="match status" value="2"/>
</dbReference>
<feature type="compositionally biased region" description="Polar residues" evidence="1">
    <location>
        <begin position="3057"/>
        <end position="3079"/>
    </location>
</feature>
<dbReference type="EMBL" id="LLZZ01000010">
    <property type="protein sequence ID" value="KTB13425.1"/>
    <property type="molecule type" value="Genomic_DNA"/>
</dbReference>
<dbReference type="Gene3D" id="2.60.120.1560">
    <property type="match status" value="2"/>
</dbReference>
<evidence type="ECO:0000256" key="1">
    <source>
        <dbReference type="SAM" id="MobiDB-lite"/>
    </source>
</evidence>
<dbReference type="VEuPathDB" id="FungiDB:GVI51_L13277"/>
<dbReference type="SUPFAM" id="SSF56988">
    <property type="entry name" value="Anthrax protective antigen"/>
    <property type="match status" value="2"/>
</dbReference>
<proteinExistence type="predicted"/>
<dbReference type="Pfam" id="PF10528">
    <property type="entry name" value="GLEYA"/>
    <property type="match status" value="2"/>
</dbReference>
<evidence type="ECO:0000313" key="4">
    <source>
        <dbReference type="EMBL" id="KTB13425.1"/>
    </source>
</evidence>
<sequence length="3163" mass="341594">YPPNMRQTTMLWSLLVFVLSMINLGLAKNPVDFTTVCQFPDNFSKKPGFLATTARLGLWITGNSYKELLNYPGTFTLTTQQASTTTPNIQLRGTDLFTTIYGLTVYPLYLLVELQGYFVPTQSGMYTFSLTGSDDAAIIFIGNPSTFPCDAFKTWPQATANDITVTDSINPSRTLYMVKGVAYPLRIAYYNGLGNGVLNAAFTDPSGTKRTDWNGYIWQYDQCSTCTYKPPPTVTTSITSGWVLSTTTTGTSYSPFTGIDGVESTSTIYQVVVPTITPSLSIPPITTVTIHNPEYVEEDVISFFSTTDSDGKPITGSTTINATREDILPDPPHTSFGPAPPPVTHTVDLGNGVTDYEVVTYWTTTNEFGGIITTSSTVTYSPPPVTVTATTAPDYVESDWISFFITVDEKGDIVTGSTTINATREYIDGEAPHTSFGPAPPVETKTVDLGNEVTEYLVISYWTTTNEFGGIITTSKVDTYSPPPVTVTATTAPDYVESDWISFFITVDEKGDIVTGSTTINATREYIDGEAPHTSFGPAPPVETKTVDLGNEVTEYLVISYWTTTNEFGGIITTSKVDTYSPPPVTVTATTAPDYVESDWISFFITVDEKGDIVTGSTTINATREYIDGEAPHTSFGPAPPVETKTVDLGNEVTEYLVISYWTTTNEFGGIITTSKVDTYSPPPVTVTATTAPDYVESDWISFFITVDEKGDIVTGSTTINATREYIDGEAPHTSFGPAPPVETKTVDLGNEVTEYLVISYWTTTNEFGGIITTSKVDTYSPPPVTVTATTAPDYVESDWISFFITVDEKGDIVTGSTTINATREYIDGEAPHTSFGPAPPPVTHTVDLGNGVTDYEVVTYWTTTNEFGGIITTSSTVTYSPPPVTVTATTAPDYVESDWISFFITVDEKGDIVTGSTTINATREYIDGEAPHTSFGPAPPVETKTVDLGNEVTEYLVISYWTTTNEFGGIITTSKVDTYSPPPVTVTATTAPDYVESDWISFFITVDEKGDIVTGSTTINATREYIDGEAPHTSFGPAPPVETKTVDLGNEVTEYLVISYWTTTNEFGGIITTSKVDTYSPPPVTVTATTAPDYVESDWISFFITVDEKGDIVTGSTTINATREYIDGEAPHTSFGPAPPVETKTVDLGNEVTEYLVISYWTTTNEFGGIITTSKVDTYSPPPVTVTATTAPDYVESDWISFFITVDEKGDIVTGSTTINATREYIDGEAPHTSFGPAPPPVTHTVDLGNGVTDYEVVTYWTTTNEFGGIITTSSTVTYSPPPVTVTATTAPDYVESDWISFFITVDEKGDIVTGSTTINATREYIDGEAPHTSFGPAPPVETKTVDLGNEVTEYLVISYWTTTNEFGGIITTSKVDTYSPPPVTVTATTAPDYVESDWISFFITVDEKGDIVTGSTTINATREYIDGEAPHTSFGPAPPVETKTVDLGNEVTEYLVISYWTTTNEFGGIITTSKVDTYSPPPVTVTATTAPDYVESDWISFFITVDEKGDIVTGSTTINATREYIDGEAPHTSFGPAPPVETKTVDLGNEVTEYLVISYWTTTNEFGGIITTSSTVTYSPPPVTVTATTAPDYVESDWISFFITVDEKGDIVTGSTTINATREYIDAEAQHTSFGSAPPVETHTVVLENNMTNYEVVSFWTTTNEFGGVITTSSTRTYSAPPLTVTATTGEDYVESDWISFFITVDEKGEIVTSSTLFNATRVYVDNNPPFMTPSLNVTSSVVSAYSNSSTQLSFSNGLQSSGVVSVTSQTNAFTSTKNVSDISYTKEAPTLNSKSDVIKSSSSGDILNVSTLVSSSRSSKLQSAYTAKESQVTGSHQNSVISTLTGPSGTPISSQSHSMVLNTMSDTLSLAVSTGSSNSGTVQVGKSNNPSLVMSTAETKISGSVASPNSILLNISDKSQSPTSSHKPRNQSNPSSSKNETNTSKDGARTSILGGAPKKSGLPPSSIEVGVSSVFHGGSTNLWNHVPMNPVELNNVCTFPNDYGRIPGFTVLVGRLGLLISASDYKELLRYPGAFLIATQDTMTTSPNFELTGFPFFTGLYGLTVFPLDLLVELRGYFVPPNSGQYTFTLSDSDDAAIIFLGNPSAFPCGDLQNWPKPSEEDITVTDHLFPSRTLYLIEGVAYPMRIAYYNGIGAGRLNAAFIDPSGTRHTNWEGYIWQYDPCSTCTYSEPPTATTTYSSGWVVNETTTGTSYSIYTGLDGVESTYTIFLVEVPTITPSLSIPPITTVTISRPDYIEVEVISFVSTTNKEGVPITGSTTINGTRDYLDADAPHNSLAPAPSPVTHTIDLGNGVTNYEVVSYRTTTNEYGGYITVTETVTFKAPPVTVVELKGDDYVESDWVSFFITTDEKGDIITGSTTINGTRDYLDADAPHNSLAPAPSPVTHTIDLGNGVTNYEVVSYRTTTNEYGGYITVTETVTFKAPPVTVVELKGDDYVESDWVSFFITTDEKGDIITGSTTINGTRDYLDADAPHNSLAPAPSPVTHTIDLGNGVTNYEVVSYRTTTNEYGGYITVTETVTFKAPPVTVVELKGDDYVESDWVSFFITTDEKGDIITGSTTINGTRDYLDADAPHNSLAPAPSPVTHTIDLGNGVTNYEVVSYRTTTNEYGGYITVTETVTFKAPPVTVVELKGDDYVESDWVSFFITTDEKGDIITGSTTINGTRDYLDADAPHNSLAPAPSPVTHTIDLGNGVTNYEVVSYRTTTNEYGGYITVTETVTFKAPPVTVVELKGDDYVESDWVSFFITTDEKGDIITGSTTINGTRDYLDADAPHNSLAPPPSPVTNLIIDVYENVTEYEVVSYYIKANAYGQYLTLTETITFKAPPTTVVEVKGRDYDIRIYVSYFITVANNGVLITESTTLSEVKECLGAEGISKLKSYSYNWAPKQLHFPNSTISSSSIDSCTNECDKMDENSSKVKNPNAKLGHMSDALSITQEVYGEMLPNSSHISIETFPTSLISSRPNTIGESGASSSNLIMSDKLIDSVTVNEIFRHSTISSTNFNSTTTTRDSLANVAIELISKLSPHKSDAFPATTPGNEINSNSPQPSRDDSSSIGNSLMHSRDTIQLYNSNQSSKPELYASETLTTHSEPATSGLISAEPPRSSIIFSPSTINLYSRFNSTLGTVISKYSTMSYIILIHK</sequence>
<dbReference type="VEuPathDB" id="FungiDB:B1J91_I10147g3"/>
<dbReference type="Proteomes" id="UP000054886">
    <property type="component" value="Unassembled WGS sequence"/>
</dbReference>
<dbReference type="VEuPathDB" id="FungiDB:GWK60_I05709"/>
<dbReference type="PROSITE" id="PS51820">
    <property type="entry name" value="PA14"/>
    <property type="match status" value="2"/>
</dbReference>
<feature type="compositionally biased region" description="Polar residues" evidence="1">
    <location>
        <begin position="1918"/>
        <end position="1948"/>
    </location>
</feature>
<accession>A0A0W0DNP7</accession>
<dbReference type="VEuPathDB" id="FungiDB:GVI51_I09999"/>
<dbReference type="VEuPathDB" id="FungiDB:GVI51_I10021"/>
<dbReference type="InterPro" id="IPR018871">
    <property type="entry name" value="GLEYA_adhesin_domain"/>
</dbReference>
<reference evidence="4 5" key="1">
    <citation type="submission" date="2015-10" db="EMBL/GenBank/DDBJ databases">
        <title>Draft genomes sequences of Candida glabrata isolates 1A, 1B, 2A, 2B, 3A and 3B.</title>
        <authorList>
            <person name="Haavelsrud O.E."/>
            <person name="Gaustad P."/>
        </authorList>
    </citation>
    <scope>NUCLEOTIDE SEQUENCE [LARGE SCALE GENOMIC DNA]</scope>
    <source>
        <strain evidence="4">910700640</strain>
    </source>
</reference>
<comment type="caution">
    <text evidence="4">The sequence shown here is derived from an EMBL/GenBank/DDBJ whole genome shotgun (WGS) entry which is preliminary data.</text>
</comment>
<feature type="region of interest" description="Disordered" evidence="1">
    <location>
        <begin position="3049"/>
        <end position="3079"/>
    </location>
</feature>
<name>A0A0W0DNP7_CANGB</name>
<gene>
    <name evidence="4" type="ORF">AO440_002769</name>
</gene>
<feature type="domain" description="PA14" evidence="3">
    <location>
        <begin position="56"/>
        <end position="216"/>
    </location>
</feature>
<dbReference type="Pfam" id="PF20646">
    <property type="entry name" value="Hpf1_C"/>
    <property type="match status" value="6"/>
</dbReference>
<dbReference type="VEuPathDB" id="FungiDB:CAGL0I10200g"/>
<dbReference type="VEuPathDB" id="FungiDB:B1J91_I10246g"/>
<feature type="signal peptide" evidence="2">
    <location>
        <begin position="1"/>
        <end position="27"/>
    </location>
</feature>
<feature type="non-terminal residue" evidence="4">
    <location>
        <position position="1"/>
    </location>
</feature>
<keyword evidence="2" id="KW-0732">Signal</keyword>
<feature type="region of interest" description="Disordered" evidence="1">
    <location>
        <begin position="1918"/>
        <end position="1967"/>
    </location>
</feature>
<evidence type="ECO:0000259" key="3">
    <source>
        <dbReference type="PROSITE" id="PS51820"/>
    </source>
</evidence>
<dbReference type="VEuPathDB" id="FungiDB:CAGL0I10246g"/>
<feature type="domain" description="PA14" evidence="3">
    <location>
        <begin position="2016"/>
        <end position="2184"/>
    </location>
</feature>
<organism evidence="4 5">
    <name type="scientific">Candida glabrata</name>
    <name type="common">Yeast</name>
    <name type="synonym">Torulopsis glabrata</name>
    <dbReference type="NCBI Taxonomy" id="5478"/>
    <lineage>
        <taxon>Eukaryota</taxon>
        <taxon>Fungi</taxon>
        <taxon>Dikarya</taxon>
        <taxon>Ascomycota</taxon>
        <taxon>Saccharomycotina</taxon>
        <taxon>Saccharomycetes</taxon>
        <taxon>Saccharomycetales</taxon>
        <taxon>Saccharomycetaceae</taxon>
        <taxon>Nakaseomyces</taxon>
    </lineage>
</organism>
<feature type="chain" id="PRO_5009807341" evidence="2">
    <location>
        <begin position="28"/>
        <end position="3163"/>
    </location>
</feature>
<feature type="region of interest" description="Disordered" evidence="1">
    <location>
        <begin position="1829"/>
        <end position="1859"/>
    </location>
</feature>
<dbReference type="InterPro" id="IPR037524">
    <property type="entry name" value="PA14/GLEYA"/>
</dbReference>
<dbReference type="VEuPathDB" id="FungiDB:GWK60_D06897"/>
<dbReference type="InterPro" id="IPR049451">
    <property type="entry name" value="AWP2-like_YTTT_rpt"/>
</dbReference>
<dbReference type="InterPro" id="IPR011658">
    <property type="entry name" value="PA14_dom"/>
</dbReference>
<evidence type="ECO:0000256" key="2">
    <source>
        <dbReference type="SAM" id="SignalP"/>
    </source>
</evidence>
<dbReference type="VEuPathDB" id="FungiDB:CAGL0I10211g"/>
<protein>
    <submittedName>
        <fullName evidence="4">Flocculation protein FLO1</fullName>
    </submittedName>
</protein>
<evidence type="ECO:0000313" key="5">
    <source>
        <dbReference type="Proteomes" id="UP000054886"/>
    </source>
</evidence>